<evidence type="ECO:0000313" key="2">
    <source>
        <dbReference type="WBParaSite" id="PgE068_g003_t04"/>
    </source>
</evidence>
<accession>A0A915A1A9</accession>
<dbReference type="Proteomes" id="UP000887569">
    <property type="component" value="Unplaced"/>
</dbReference>
<keyword evidence="1" id="KW-1185">Reference proteome</keyword>
<proteinExistence type="predicted"/>
<dbReference type="WBParaSite" id="PgE068_g003_t04">
    <property type="protein sequence ID" value="PgE068_g003_t04"/>
    <property type="gene ID" value="PgE068_g003"/>
</dbReference>
<sequence>MHAFLMSSTMAYLLWHRLLVGLFFTSMQCALFMEPSIITLHQKFTSEILLFFFIVATGPCIQRVSNEVCFQLVSLSPASSALCP</sequence>
<dbReference type="AlphaFoldDB" id="A0A915A1A9"/>
<name>A0A915A1A9_PARUN</name>
<protein>
    <submittedName>
        <fullName evidence="2">Secreted protein</fullName>
    </submittedName>
</protein>
<reference evidence="2" key="1">
    <citation type="submission" date="2022-11" db="UniProtKB">
        <authorList>
            <consortium name="WormBaseParasite"/>
        </authorList>
    </citation>
    <scope>IDENTIFICATION</scope>
</reference>
<evidence type="ECO:0000313" key="1">
    <source>
        <dbReference type="Proteomes" id="UP000887569"/>
    </source>
</evidence>
<organism evidence="1 2">
    <name type="scientific">Parascaris univalens</name>
    <name type="common">Nematode worm</name>
    <dbReference type="NCBI Taxonomy" id="6257"/>
    <lineage>
        <taxon>Eukaryota</taxon>
        <taxon>Metazoa</taxon>
        <taxon>Ecdysozoa</taxon>
        <taxon>Nematoda</taxon>
        <taxon>Chromadorea</taxon>
        <taxon>Rhabditida</taxon>
        <taxon>Spirurina</taxon>
        <taxon>Ascaridomorpha</taxon>
        <taxon>Ascaridoidea</taxon>
        <taxon>Ascarididae</taxon>
        <taxon>Parascaris</taxon>
    </lineage>
</organism>